<dbReference type="PANTHER" id="PTHR43877">
    <property type="entry name" value="AMINOALKYLPHOSPHONATE N-ACETYLTRANSFERASE-RELATED-RELATED"/>
    <property type="match status" value="1"/>
</dbReference>
<keyword evidence="5" id="KW-1185">Reference proteome</keyword>
<dbReference type="STRING" id="490629.SAMN05216266_101306"/>
<keyword evidence="2" id="KW-0012">Acyltransferase</keyword>
<gene>
    <name evidence="4" type="ORF">SAMN05216266_101306</name>
</gene>
<dbReference type="RefSeq" id="WP_091668285.1">
    <property type="nucleotide sequence ID" value="NZ_FOKG01000001.1"/>
</dbReference>
<reference evidence="5" key="1">
    <citation type="submission" date="2016-10" db="EMBL/GenBank/DDBJ databases">
        <authorList>
            <person name="Varghese N."/>
            <person name="Submissions S."/>
        </authorList>
    </citation>
    <scope>NUCLEOTIDE SEQUENCE [LARGE SCALE GENOMIC DNA]</scope>
    <source>
        <strain evidence="5">CGMCC 4.3568</strain>
    </source>
</reference>
<evidence type="ECO:0000313" key="4">
    <source>
        <dbReference type="EMBL" id="SFA76681.1"/>
    </source>
</evidence>
<dbReference type="CDD" id="cd04301">
    <property type="entry name" value="NAT_SF"/>
    <property type="match status" value="1"/>
</dbReference>
<dbReference type="SUPFAM" id="SSF55729">
    <property type="entry name" value="Acyl-CoA N-acyltransferases (Nat)"/>
    <property type="match status" value="1"/>
</dbReference>
<dbReference type="OrthoDB" id="5173601at2"/>
<dbReference type="Gene3D" id="3.40.630.30">
    <property type="match status" value="1"/>
</dbReference>
<evidence type="ECO:0000256" key="2">
    <source>
        <dbReference type="ARBA" id="ARBA00023315"/>
    </source>
</evidence>
<dbReference type="PROSITE" id="PS51186">
    <property type="entry name" value="GNAT"/>
    <property type="match status" value="1"/>
</dbReference>
<sequence length="170" mass="19045">MDIEVAKGDADDVDLLAPLWKAMVEHHRSVAADDWPVREQELSWDLRQREYRKWLEDSTGFLLIARTGNVEAPVGYAFGRLMASGPTFDLGGIRGEVESLVVAADVRSHGVGTALLDACRDELRRRGCGYWSVSVMEANAGAVQLYERLGFRPWIREMLGHLDERTEGQS</sequence>
<dbReference type="Proteomes" id="UP000243799">
    <property type="component" value="Unassembled WGS sequence"/>
</dbReference>
<accession>A0A1I0VK34</accession>
<proteinExistence type="predicted"/>
<dbReference type="InterPro" id="IPR050832">
    <property type="entry name" value="Bact_Acetyltransf"/>
</dbReference>
<dbReference type="Pfam" id="PF00583">
    <property type="entry name" value="Acetyltransf_1"/>
    <property type="match status" value="1"/>
</dbReference>
<dbReference type="EMBL" id="FOKG01000001">
    <property type="protein sequence ID" value="SFA76681.1"/>
    <property type="molecule type" value="Genomic_DNA"/>
</dbReference>
<dbReference type="InterPro" id="IPR016181">
    <property type="entry name" value="Acyl_CoA_acyltransferase"/>
</dbReference>
<name>A0A1I0VK34_9PSEU</name>
<dbReference type="GO" id="GO:0016747">
    <property type="term" value="F:acyltransferase activity, transferring groups other than amino-acyl groups"/>
    <property type="evidence" value="ECO:0007669"/>
    <property type="project" value="InterPro"/>
</dbReference>
<evidence type="ECO:0000256" key="1">
    <source>
        <dbReference type="ARBA" id="ARBA00022679"/>
    </source>
</evidence>
<dbReference type="AlphaFoldDB" id="A0A1I0VK34"/>
<protein>
    <submittedName>
        <fullName evidence="4">Acetyltransferase (GNAT) family protein</fullName>
    </submittedName>
</protein>
<feature type="domain" description="N-acetyltransferase" evidence="3">
    <location>
        <begin position="25"/>
        <end position="170"/>
    </location>
</feature>
<dbReference type="InterPro" id="IPR000182">
    <property type="entry name" value="GNAT_dom"/>
</dbReference>
<keyword evidence="1 4" id="KW-0808">Transferase</keyword>
<organism evidence="4 5">
    <name type="scientific">Amycolatopsis marina</name>
    <dbReference type="NCBI Taxonomy" id="490629"/>
    <lineage>
        <taxon>Bacteria</taxon>
        <taxon>Bacillati</taxon>
        <taxon>Actinomycetota</taxon>
        <taxon>Actinomycetes</taxon>
        <taxon>Pseudonocardiales</taxon>
        <taxon>Pseudonocardiaceae</taxon>
        <taxon>Amycolatopsis</taxon>
    </lineage>
</organism>
<evidence type="ECO:0000313" key="5">
    <source>
        <dbReference type="Proteomes" id="UP000243799"/>
    </source>
</evidence>
<evidence type="ECO:0000259" key="3">
    <source>
        <dbReference type="PROSITE" id="PS51186"/>
    </source>
</evidence>